<dbReference type="GO" id="GO:0003942">
    <property type="term" value="F:N-acetyl-gamma-glutamyl-phosphate reductase activity"/>
    <property type="evidence" value="ECO:0007669"/>
    <property type="project" value="UniProtKB-UniRule"/>
</dbReference>
<dbReference type="InterPro" id="IPR000534">
    <property type="entry name" value="Semialdehyde_DH_NAD-bd"/>
</dbReference>
<dbReference type="EMBL" id="JACHIA010000010">
    <property type="protein sequence ID" value="MBB6071750.1"/>
    <property type="molecule type" value="Genomic_DNA"/>
</dbReference>
<evidence type="ECO:0000313" key="8">
    <source>
        <dbReference type="EMBL" id="MBB6071750.1"/>
    </source>
</evidence>
<reference evidence="8 9" key="1">
    <citation type="submission" date="2020-08" db="EMBL/GenBank/DDBJ databases">
        <title>Genomic Encyclopedia of Type Strains, Phase IV (KMG-IV): sequencing the most valuable type-strain genomes for metagenomic binning, comparative biology and taxonomic classification.</title>
        <authorList>
            <person name="Goeker M."/>
        </authorList>
    </citation>
    <scope>NUCLEOTIDE SEQUENCE [LARGE SCALE GENOMIC DNA]</scope>
    <source>
        <strain evidence="8 9">DSM 29007</strain>
    </source>
</reference>
<keyword evidence="3 5" id="KW-0521">NADP</keyword>
<comment type="subcellular location">
    <subcellularLocation>
        <location evidence="5">Cytoplasm</location>
    </subcellularLocation>
</comment>
<protein>
    <recommendedName>
        <fullName evidence="5">N-acetyl-gamma-glutamyl-phosphate reductase</fullName>
        <shortName evidence="5">AGPR</shortName>
        <ecNumber evidence="5">1.2.1.38</ecNumber>
    </recommendedName>
    <alternativeName>
        <fullName evidence="5">N-acetyl-glutamate semialdehyde dehydrogenase</fullName>
        <shortName evidence="5">NAGSA dehydrogenase</shortName>
    </alternativeName>
</protein>
<keyword evidence="9" id="KW-1185">Reference proteome</keyword>
<evidence type="ECO:0000256" key="1">
    <source>
        <dbReference type="ARBA" id="ARBA00022571"/>
    </source>
</evidence>
<proteinExistence type="inferred from homology"/>
<keyword evidence="4 5" id="KW-0560">Oxidoreductase</keyword>
<comment type="similarity">
    <text evidence="5">Belongs to the NAGSA dehydrogenase family. Type 1 subfamily.</text>
</comment>
<dbReference type="GO" id="GO:0006526">
    <property type="term" value="P:L-arginine biosynthetic process"/>
    <property type="evidence" value="ECO:0007669"/>
    <property type="project" value="UniProtKB-UniRule"/>
</dbReference>
<dbReference type="CDD" id="cd23934">
    <property type="entry name" value="AGPR_1_C"/>
    <property type="match status" value="1"/>
</dbReference>
<comment type="pathway">
    <text evidence="5">Amino-acid biosynthesis; L-arginine biosynthesis; N(2)-acetyl-L-ornithine from L-glutamate: step 3/4.</text>
</comment>
<gene>
    <name evidence="5" type="primary">argC</name>
    <name evidence="8" type="ORF">HNQ61_003389</name>
</gene>
<dbReference type="InterPro" id="IPR000706">
    <property type="entry name" value="AGPR_type-1"/>
</dbReference>
<dbReference type="GO" id="GO:0051287">
    <property type="term" value="F:NAD binding"/>
    <property type="evidence" value="ECO:0007669"/>
    <property type="project" value="InterPro"/>
</dbReference>
<evidence type="ECO:0000256" key="5">
    <source>
        <dbReference type="HAMAP-Rule" id="MF_00150"/>
    </source>
</evidence>
<keyword evidence="5" id="KW-0963">Cytoplasm</keyword>
<feature type="active site" evidence="5 6">
    <location>
        <position position="140"/>
    </location>
</feature>
<dbReference type="GO" id="GO:0070401">
    <property type="term" value="F:NADP+ binding"/>
    <property type="evidence" value="ECO:0007669"/>
    <property type="project" value="InterPro"/>
</dbReference>
<evidence type="ECO:0000256" key="3">
    <source>
        <dbReference type="ARBA" id="ARBA00022857"/>
    </source>
</evidence>
<sequence>MNNYSVGRIGILGAGGYAGRELLRILAAHPRATIAWATSESEAGTPLSELVHGATGPALVRAADADLAACDCVISCLPHGESAKWMERAHAAGVRAIDLSADLRVPGEATPQWAREAVYGLPELHRERIAGARLIANPGCYPTAATLALAPLFRRGLTAGPVIINAASGVSGAGRSPKRELLFAEVAEGFSAYAAGNIHRHLAEMRSQAAALSEGAAPDLVFTPHLLPVRRGILETIYVPLHVPLAGDPASLWLDDYAGEPFVQVFSGGRLPSLADVVQTNRVAIGVTAVRDVSSPMLIVVAAIDNLRKGAAGQAVQNLNLMFGWPETEALL</sequence>
<comment type="catalytic activity">
    <reaction evidence="5">
        <text>N-acetyl-L-glutamate 5-semialdehyde + phosphate + NADP(+) = N-acetyl-L-glutamyl 5-phosphate + NADPH + H(+)</text>
        <dbReference type="Rhea" id="RHEA:21588"/>
        <dbReference type="ChEBI" id="CHEBI:15378"/>
        <dbReference type="ChEBI" id="CHEBI:29123"/>
        <dbReference type="ChEBI" id="CHEBI:43474"/>
        <dbReference type="ChEBI" id="CHEBI:57783"/>
        <dbReference type="ChEBI" id="CHEBI:57936"/>
        <dbReference type="ChEBI" id="CHEBI:58349"/>
        <dbReference type="EC" id="1.2.1.38"/>
    </reaction>
</comment>
<dbReference type="RefSeq" id="WP_170032493.1">
    <property type="nucleotide sequence ID" value="NZ_JABDTL010000001.1"/>
</dbReference>
<dbReference type="InterPro" id="IPR050085">
    <property type="entry name" value="AGPR"/>
</dbReference>
<evidence type="ECO:0000256" key="6">
    <source>
        <dbReference type="PROSITE-ProRule" id="PRU10010"/>
    </source>
</evidence>
<feature type="domain" description="Semialdehyde dehydrogenase NAD-binding" evidence="7">
    <location>
        <begin position="8"/>
        <end position="132"/>
    </location>
</feature>
<dbReference type="HAMAP" id="MF_00150">
    <property type="entry name" value="ArgC_type1"/>
    <property type="match status" value="1"/>
</dbReference>
<dbReference type="EC" id="1.2.1.38" evidence="5"/>
<dbReference type="Gene3D" id="3.30.360.10">
    <property type="entry name" value="Dihydrodipicolinate Reductase, domain 2"/>
    <property type="match status" value="1"/>
</dbReference>
<keyword evidence="2 5" id="KW-0028">Amino-acid biosynthesis</keyword>
<dbReference type="SUPFAM" id="SSF55347">
    <property type="entry name" value="Glyceraldehyde-3-phosphate dehydrogenase-like, C-terminal domain"/>
    <property type="match status" value="1"/>
</dbReference>
<organism evidence="8 9">
    <name type="scientific">Longimicrobium terrae</name>
    <dbReference type="NCBI Taxonomy" id="1639882"/>
    <lineage>
        <taxon>Bacteria</taxon>
        <taxon>Pseudomonadati</taxon>
        <taxon>Gemmatimonadota</taxon>
        <taxon>Longimicrobiia</taxon>
        <taxon>Longimicrobiales</taxon>
        <taxon>Longimicrobiaceae</taxon>
        <taxon>Longimicrobium</taxon>
    </lineage>
</organism>
<comment type="function">
    <text evidence="5">Catalyzes the NADPH-dependent reduction of N-acetyl-5-glutamyl phosphate to yield N-acetyl-L-glutamate 5-semialdehyde.</text>
</comment>
<dbReference type="PANTHER" id="PTHR32338">
    <property type="entry name" value="N-ACETYL-GAMMA-GLUTAMYL-PHOSPHATE REDUCTASE, CHLOROPLASTIC-RELATED-RELATED"/>
    <property type="match status" value="1"/>
</dbReference>
<evidence type="ECO:0000313" key="9">
    <source>
        <dbReference type="Proteomes" id="UP000582837"/>
    </source>
</evidence>
<dbReference type="Proteomes" id="UP000582837">
    <property type="component" value="Unassembled WGS sequence"/>
</dbReference>
<dbReference type="InterPro" id="IPR023013">
    <property type="entry name" value="AGPR_AS"/>
</dbReference>
<dbReference type="PROSITE" id="PS01224">
    <property type="entry name" value="ARGC"/>
    <property type="match status" value="1"/>
</dbReference>
<dbReference type="Pfam" id="PF01118">
    <property type="entry name" value="Semialdhyde_dh"/>
    <property type="match status" value="1"/>
</dbReference>
<dbReference type="GO" id="GO:0005737">
    <property type="term" value="C:cytoplasm"/>
    <property type="evidence" value="ECO:0007669"/>
    <property type="project" value="UniProtKB-SubCell"/>
</dbReference>
<dbReference type="InterPro" id="IPR036291">
    <property type="entry name" value="NAD(P)-bd_dom_sf"/>
</dbReference>
<evidence type="ECO:0000256" key="2">
    <source>
        <dbReference type="ARBA" id="ARBA00022605"/>
    </source>
</evidence>
<dbReference type="UniPathway" id="UPA00068">
    <property type="reaction ID" value="UER00108"/>
</dbReference>
<dbReference type="Pfam" id="PF22698">
    <property type="entry name" value="Semialdhyde_dhC_1"/>
    <property type="match status" value="1"/>
</dbReference>
<comment type="caution">
    <text evidence="8">The sequence shown here is derived from an EMBL/GenBank/DDBJ whole genome shotgun (WGS) entry which is preliminary data.</text>
</comment>
<dbReference type="PANTHER" id="PTHR32338:SF10">
    <property type="entry name" value="N-ACETYL-GAMMA-GLUTAMYL-PHOSPHATE REDUCTASE, CHLOROPLASTIC-RELATED"/>
    <property type="match status" value="1"/>
</dbReference>
<dbReference type="Gene3D" id="3.40.50.720">
    <property type="entry name" value="NAD(P)-binding Rossmann-like Domain"/>
    <property type="match status" value="1"/>
</dbReference>
<name>A0A841H166_9BACT</name>
<dbReference type="CDD" id="cd17895">
    <property type="entry name" value="AGPR_1_N"/>
    <property type="match status" value="1"/>
</dbReference>
<evidence type="ECO:0000256" key="4">
    <source>
        <dbReference type="ARBA" id="ARBA00023002"/>
    </source>
</evidence>
<evidence type="ECO:0000259" key="7">
    <source>
        <dbReference type="SMART" id="SM00859"/>
    </source>
</evidence>
<dbReference type="AlphaFoldDB" id="A0A841H166"/>
<accession>A0A841H166</accession>
<dbReference type="SMART" id="SM00859">
    <property type="entry name" value="Semialdhyde_dh"/>
    <property type="match status" value="1"/>
</dbReference>
<keyword evidence="1 5" id="KW-0055">Arginine biosynthesis</keyword>
<dbReference type="NCBIfam" id="TIGR01850">
    <property type="entry name" value="argC"/>
    <property type="match status" value="1"/>
</dbReference>
<dbReference type="InterPro" id="IPR058924">
    <property type="entry name" value="AGPR_dimerisation_dom"/>
</dbReference>
<dbReference type="SUPFAM" id="SSF51735">
    <property type="entry name" value="NAD(P)-binding Rossmann-fold domains"/>
    <property type="match status" value="1"/>
</dbReference>